<feature type="region of interest" description="Disordered" evidence="4">
    <location>
        <begin position="29"/>
        <end position="49"/>
    </location>
</feature>
<evidence type="ECO:0000256" key="1">
    <source>
        <dbReference type="ARBA" id="ARBA00004418"/>
    </source>
</evidence>
<keyword evidence="3 5" id="KW-0732">Signal</keyword>
<evidence type="ECO:0000259" key="6">
    <source>
        <dbReference type="Pfam" id="PF09084"/>
    </source>
</evidence>
<dbReference type="PROSITE" id="PS51257">
    <property type="entry name" value="PROKAR_LIPOPROTEIN"/>
    <property type="match status" value="1"/>
</dbReference>
<reference evidence="7 8" key="1">
    <citation type="submission" date="2023-07" db="EMBL/GenBank/DDBJ databases">
        <title>Genomic Encyclopedia of Type Strains, Phase IV (KMG-IV): sequencing the most valuable type-strain genomes for metagenomic binning, comparative biology and taxonomic classification.</title>
        <authorList>
            <person name="Goeker M."/>
        </authorList>
    </citation>
    <scope>NUCLEOTIDE SEQUENCE [LARGE SCALE GENOMIC DNA]</scope>
    <source>
        <strain evidence="7 8">DSM 4006</strain>
    </source>
</reference>
<comment type="caution">
    <text evidence="7">The sequence shown here is derived from an EMBL/GenBank/DDBJ whole genome shotgun (WGS) entry which is preliminary data.</text>
</comment>
<dbReference type="Pfam" id="PF09084">
    <property type="entry name" value="NMT1"/>
    <property type="match status" value="1"/>
</dbReference>
<dbReference type="Gene3D" id="3.40.190.10">
    <property type="entry name" value="Periplasmic binding protein-like II"/>
    <property type="match status" value="2"/>
</dbReference>
<sequence length="361" mass="38202">MKRVITSTVTLIALGAGLVAGCGTSGSGNTGSTASTQNTTGSSGGGGAQTVTVGTTPLVSSAPVFLAEDLGYWKKLGLNVQIKTYEAAGDIDVATAANSLDVSATGITASLFNMWASGKKEYIVADKGRIWPGQHFEALVASNQAWNSGLKSVADLKGKKFGDTTAGSTFDFLLGTMLSKDNLSLSDIQDVPLHTTSNVAAAVQTGQVDAAILPQPAANQEISNGKVHLIAWVDDNVKADLLVMAYSPQFRTQTDTATKFMEGYLEAVQFYMQHVYHNKNTNDPDLKKALNIISKYTQQPASVVQSELIYVDPNAEVDPSNIENQLKFYEQNGMVQGSVSVNDMIDNSFLKAAQQKVGSAS</sequence>
<evidence type="ECO:0000256" key="3">
    <source>
        <dbReference type="ARBA" id="ARBA00022729"/>
    </source>
</evidence>
<name>A0ABT9XHQ1_9BACL</name>
<feature type="signal peptide" evidence="5">
    <location>
        <begin position="1"/>
        <end position="20"/>
    </location>
</feature>
<feature type="compositionally biased region" description="Low complexity" evidence="4">
    <location>
        <begin position="30"/>
        <end position="41"/>
    </location>
</feature>
<evidence type="ECO:0000256" key="4">
    <source>
        <dbReference type="SAM" id="MobiDB-lite"/>
    </source>
</evidence>
<dbReference type="PANTHER" id="PTHR30024">
    <property type="entry name" value="ALIPHATIC SULFONATES-BINDING PROTEIN-RELATED"/>
    <property type="match status" value="1"/>
</dbReference>
<feature type="chain" id="PRO_5047493282" evidence="5">
    <location>
        <begin position="21"/>
        <end position="361"/>
    </location>
</feature>
<gene>
    <name evidence="7" type="ORF">J2S03_001678</name>
</gene>
<keyword evidence="8" id="KW-1185">Reference proteome</keyword>
<evidence type="ECO:0000313" key="8">
    <source>
        <dbReference type="Proteomes" id="UP001232973"/>
    </source>
</evidence>
<dbReference type="PANTHER" id="PTHR30024:SF47">
    <property type="entry name" value="TAURINE-BINDING PERIPLASMIC PROTEIN"/>
    <property type="match status" value="1"/>
</dbReference>
<feature type="domain" description="SsuA/THI5-like" evidence="6">
    <location>
        <begin position="61"/>
        <end position="274"/>
    </location>
</feature>
<organism evidence="7 8">
    <name type="scientific">Alicyclobacillus cycloheptanicus</name>
    <dbReference type="NCBI Taxonomy" id="1457"/>
    <lineage>
        <taxon>Bacteria</taxon>
        <taxon>Bacillati</taxon>
        <taxon>Bacillota</taxon>
        <taxon>Bacilli</taxon>
        <taxon>Bacillales</taxon>
        <taxon>Alicyclobacillaceae</taxon>
        <taxon>Alicyclobacillus</taxon>
    </lineage>
</organism>
<dbReference type="EMBL" id="JAUSTP010000011">
    <property type="protein sequence ID" value="MDQ0189831.1"/>
    <property type="molecule type" value="Genomic_DNA"/>
</dbReference>
<dbReference type="InterPro" id="IPR015168">
    <property type="entry name" value="SsuA/THI5"/>
</dbReference>
<evidence type="ECO:0000313" key="7">
    <source>
        <dbReference type="EMBL" id="MDQ0189831.1"/>
    </source>
</evidence>
<evidence type="ECO:0000256" key="2">
    <source>
        <dbReference type="ARBA" id="ARBA00010742"/>
    </source>
</evidence>
<dbReference type="Proteomes" id="UP001232973">
    <property type="component" value="Unassembled WGS sequence"/>
</dbReference>
<dbReference type="SUPFAM" id="SSF53850">
    <property type="entry name" value="Periplasmic binding protein-like II"/>
    <property type="match status" value="1"/>
</dbReference>
<dbReference type="RefSeq" id="WP_274457283.1">
    <property type="nucleotide sequence ID" value="NZ_CP067097.1"/>
</dbReference>
<comment type="subcellular location">
    <subcellularLocation>
        <location evidence="1">Periplasm</location>
    </subcellularLocation>
</comment>
<accession>A0ABT9XHQ1</accession>
<protein>
    <submittedName>
        <fullName evidence="7">NitT/TauT family transport system substrate-binding protein</fullName>
    </submittedName>
</protein>
<evidence type="ECO:0000256" key="5">
    <source>
        <dbReference type="SAM" id="SignalP"/>
    </source>
</evidence>
<proteinExistence type="inferred from homology"/>
<comment type="similarity">
    <text evidence="2">Belongs to the bacterial solute-binding protein SsuA/TauA family.</text>
</comment>